<dbReference type="InterPro" id="IPR001763">
    <property type="entry name" value="Rhodanese-like_dom"/>
</dbReference>
<dbReference type="Pfam" id="PF09828">
    <property type="entry name" value="ChrB_C"/>
    <property type="match status" value="1"/>
</dbReference>
<dbReference type="HOGENOM" id="CLU_1030043_0_0_5"/>
<dbReference type="STRING" id="670307.HYPDE_33313"/>
<dbReference type="OrthoDB" id="9784302at2"/>
<dbReference type="InterPro" id="IPR018634">
    <property type="entry name" value="ChrB_C"/>
</dbReference>
<sequence>MPSPTEITASQLARLIGLPNSPLLIDVRPDDALVRDPHLIPGSIPRPHVEPESLITTIGKRPAVVVCENGCALSQGIAAWLRHSGVVAETLEGGVVAWQKAGQPLITTKNLPPRDNHGRTVWVTRARPKVDRIACPWLIRRFIDPEAVFLFVAANEVLGTAELFSATPFDIPDVFWSHRGEKCSFDTMLEEFGLSVPALDRVATIVRGADTARPDLAPEAAGLLAASLGFSRMYRDDLEQLTAAMALYDAVYRWARDATDETHTWIEATGAKA</sequence>
<dbReference type="KEGG" id="hdt:HYPDE_33313"/>
<dbReference type="InterPro" id="IPR036873">
    <property type="entry name" value="Rhodanese-like_dom_sf"/>
</dbReference>
<dbReference type="PROSITE" id="PS50206">
    <property type="entry name" value="RHODANESE_3"/>
    <property type="match status" value="1"/>
</dbReference>
<dbReference type="RefSeq" id="WP_015598360.1">
    <property type="nucleotide sequence ID" value="NC_021172.1"/>
</dbReference>
<reference evidence="2 3" key="1">
    <citation type="journal article" date="2013" name="Genome Announc.">
        <title>Genome sequences for three denitrifying bacterial strains isolated from a uranium- and nitrate-contaminated subsurface environment.</title>
        <authorList>
            <person name="Venkatramanan R."/>
            <person name="Prakash O."/>
            <person name="Woyke T."/>
            <person name="Chain P."/>
            <person name="Goodwin L.A."/>
            <person name="Watson D."/>
            <person name="Brooks S."/>
            <person name="Kostka J.E."/>
            <person name="Green S.J."/>
        </authorList>
    </citation>
    <scope>NUCLEOTIDE SEQUENCE [LARGE SCALE GENOMIC DNA]</scope>
    <source>
        <strain evidence="2 3">1NES1</strain>
    </source>
</reference>
<proteinExistence type="predicted"/>
<name>N0BDY2_9HYPH</name>
<dbReference type="eggNOG" id="COG0607">
    <property type="taxonomic scope" value="Bacteria"/>
</dbReference>
<dbReference type="Pfam" id="PF00581">
    <property type="entry name" value="Rhodanese"/>
    <property type="match status" value="1"/>
</dbReference>
<dbReference type="eggNOG" id="COG4275">
    <property type="taxonomic scope" value="Bacteria"/>
</dbReference>
<feature type="domain" description="Rhodanese" evidence="1">
    <location>
        <begin position="18"/>
        <end position="107"/>
    </location>
</feature>
<dbReference type="SUPFAM" id="SSF52821">
    <property type="entry name" value="Rhodanese/Cell cycle control phosphatase"/>
    <property type="match status" value="1"/>
</dbReference>
<accession>N0BDY2</accession>
<evidence type="ECO:0000313" key="3">
    <source>
        <dbReference type="Proteomes" id="UP000005952"/>
    </source>
</evidence>
<dbReference type="AlphaFoldDB" id="N0BDY2"/>
<evidence type="ECO:0000313" key="2">
    <source>
        <dbReference type="EMBL" id="AGK58335.1"/>
    </source>
</evidence>
<organism evidence="2 3">
    <name type="scientific">Hyphomicrobium denitrificans 1NES1</name>
    <dbReference type="NCBI Taxonomy" id="670307"/>
    <lineage>
        <taxon>Bacteria</taxon>
        <taxon>Pseudomonadati</taxon>
        <taxon>Pseudomonadota</taxon>
        <taxon>Alphaproteobacteria</taxon>
        <taxon>Hyphomicrobiales</taxon>
        <taxon>Hyphomicrobiaceae</taxon>
        <taxon>Hyphomicrobium</taxon>
    </lineage>
</organism>
<evidence type="ECO:0000259" key="1">
    <source>
        <dbReference type="PROSITE" id="PS50206"/>
    </source>
</evidence>
<protein>
    <recommendedName>
        <fullName evidence="1">Rhodanese domain-containing protein</fullName>
    </recommendedName>
</protein>
<keyword evidence="3" id="KW-1185">Reference proteome</keyword>
<dbReference type="Proteomes" id="UP000005952">
    <property type="component" value="Chromosome"/>
</dbReference>
<gene>
    <name evidence="2" type="ORF">HYPDE_33313</name>
</gene>
<dbReference type="Gene3D" id="3.40.250.10">
    <property type="entry name" value="Rhodanese-like domain"/>
    <property type="match status" value="1"/>
</dbReference>
<dbReference type="EMBL" id="CP005587">
    <property type="protein sequence ID" value="AGK58335.1"/>
    <property type="molecule type" value="Genomic_DNA"/>
</dbReference>